<geneLocation type="plasmid" evidence="1">
    <name>pHNBF16</name>
</geneLocation>
<reference evidence="1" key="1">
    <citation type="submission" date="2018-10" db="EMBL/GenBank/DDBJ databases">
        <title>Complete sequence of plasmid pHNBF16.</title>
        <authorList>
            <person name="Liu J.H."/>
            <person name="Huang X."/>
            <person name="Luo J."/>
        </authorList>
    </citation>
    <scope>NUCLEOTIDE SEQUENCE</scope>
    <source>
        <strain evidence="1">6BF16CTX</strain>
        <plasmid evidence="1">pHNBF16</plasmid>
    </source>
</reference>
<dbReference type="EMBL" id="MK079571">
    <property type="protein sequence ID" value="AYU65717.1"/>
    <property type="molecule type" value="Genomic_DNA"/>
</dbReference>
<protein>
    <submittedName>
        <fullName evidence="1">Uncharacterized protein</fullName>
    </submittedName>
</protein>
<organism evidence="1">
    <name type="scientific">Klebsiella pneumoniae</name>
    <dbReference type="NCBI Taxonomy" id="573"/>
    <lineage>
        <taxon>Bacteria</taxon>
        <taxon>Pseudomonadati</taxon>
        <taxon>Pseudomonadota</taxon>
        <taxon>Gammaproteobacteria</taxon>
        <taxon>Enterobacterales</taxon>
        <taxon>Enterobacteriaceae</taxon>
        <taxon>Klebsiella/Raoultella group</taxon>
        <taxon>Klebsiella</taxon>
        <taxon>Klebsiella pneumoniae complex</taxon>
    </lineage>
</organism>
<accession>A0A3G4RJ80</accession>
<sequence>MLSENLKDLCNSINEEKFKSKQACFNYFIDSINAAKKLHTWEEITDFINENTGSNVTVDTYRYMAKKARSIKKGMSKKPENVDTDRTAIRSNTNKGIFGKVNEKPKSFGELHDAEADLKKFEDKYK</sequence>
<dbReference type="AlphaFoldDB" id="A0A3G4RJ80"/>
<keyword evidence="1" id="KW-0614">Plasmid</keyword>
<proteinExistence type="predicted"/>
<evidence type="ECO:0000313" key="1">
    <source>
        <dbReference type="EMBL" id="AYU65717.1"/>
    </source>
</evidence>
<dbReference type="RefSeq" id="WP_087653580.1">
    <property type="nucleotide sequence ID" value="NZ_JAJHGW010000044.1"/>
</dbReference>
<name>A0A3G4RJ80_KLEPN</name>